<feature type="domain" description="TF-B3" evidence="7">
    <location>
        <begin position="204"/>
        <end position="311"/>
    </location>
</feature>
<dbReference type="CDD" id="cd10017">
    <property type="entry name" value="B3_DNA"/>
    <property type="match status" value="1"/>
</dbReference>
<evidence type="ECO:0000313" key="9">
    <source>
        <dbReference type="EMBL" id="CAB4318772.1"/>
    </source>
</evidence>
<keyword evidence="11" id="KW-1185">Reference proteome</keyword>
<sequence length="327" mass="36747">MADDHNDDLPNEFAAAFSDSESSNDELEGNNEPAENAQEELVAATLQGTAVEAIVAQEPAVASLQRSTRFQESAVMAAHDMPDQPQDREDPGYEDKEMTDSIKGALDLLYLKHTILDYKTARKLEHMKSKILSGIELNSPSGSKQKALQIQESEATNGAAQGRRELQFQQEEGGGGLFYGHYAPPDLPPITSLQKLIQDCCKPFEKQLTPSDVSKTPRLCLNKEYVENHIKPILRNGENPNEGIDVTTYDMEGNEYPMKFTTWGTDLYVLSKGWKTFCHDLGLVETQDFLTLWVFRHAKNGGLCFAIHSRRLPVFETIKKRRQRKQN</sequence>
<protein>
    <recommendedName>
        <fullName evidence="7">TF-B3 domain-containing protein</fullName>
    </recommendedName>
</protein>
<evidence type="ECO:0000256" key="4">
    <source>
        <dbReference type="ARBA" id="ARBA00023163"/>
    </source>
</evidence>
<feature type="compositionally biased region" description="Basic and acidic residues" evidence="6">
    <location>
        <begin position="80"/>
        <end position="96"/>
    </location>
</feature>
<keyword evidence="2" id="KW-0805">Transcription regulation</keyword>
<keyword evidence="5" id="KW-0539">Nucleus</keyword>
<dbReference type="SUPFAM" id="SSF101936">
    <property type="entry name" value="DNA-binding pseudobarrel domain"/>
    <property type="match status" value="1"/>
</dbReference>
<dbReference type="Proteomes" id="UP000507222">
    <property type="component" value="Unassembled WGS sequence"/>
</dbReference>
<evidence type="ECO:0000256" key="6">
    <source>
        <dbReference type="SAM" id="MobiDB-lite"/>
    </source>
</evidence>
<evidence type="ECO:0000313" key="8">
    <source>
        <dbReference type="EMBL" id="CAB4288414.1"/>
    </source>
</evidence>
<name>A0A6J5VKI5_PRUAR</name>
<feature type="region of interest" description="Disordered" evidence="6">
    <location>
        <begin position="76"/>
        <end position="96"/>
    </location>
</feature>
<dbReference type="EMBL" id="CAEKKB010000007">
    <property type="protein sequence ID" value="CAB4318772.1"/>
    <property type="molecule type" value="Genomic_DNA"/>
</dbReference>
<evidence type="ECO:0000313" key="11">
    <source>
        <dbReference type="Proteomes" id="UP000507245"/>
    </source>
</evidence>
<evidence type="ECO:0000256" key="3">
    <source>
        <dbReference type="ARBA" id="ARBA00023125"/>
    </source>
</evidence>
<evidence type="ECO:0000256" key="5">
    <source>
        <dbReference type="ARBA" id="ARBA00023242"/>
    </source>
</evidence>
<keyword evidence="4" id="KW-0804">Transcription</keyword>
<dbReference type="Proteomes" id="UP000507245">
    <property type="component" value="Unassembled WGS sequence"/>
</dbReference>
<dbReference type="InterPro" id="IPR003340">
    <property type="entry name" value="B3_DNA-bd"/>
</dbReference>
<dbReference type="GO" id="GO:0003677">
    <property type="term" value="F:DNA binding"/>
    <property type="evidence" value="ECO:0007669"/>
    <property type="project" value="UniProtKB-KW"/>
</dbReference>
<evidence type="ECO:0000256" key="2">
    <source>
        <dbReference type="ARBA" id="ARBA00023015"/>
    </source>
</evidence>
<dbReference type="PANTHER" id="PTHR31541">
    <property type="entry name" value="B3 DOMAIN PLANT PROTEIN-RELATED"/>
    <property type="match status" value="1"/>
</dbReference>
<reference evidence="8 10" key="2">
    <citation type="submission" date="2020-05" db="EMBL/GenBank/DDBJ databases">
        <authorList>
            <person name="Campoy J."/>
            <person name="Schneeberger K."/>
            <person name="Spophaly S."/>
        </authorList>
    </citation>
    <scope>NUCLEOTIDE SEQUENCE [LARGE SCALE GENOMIC DNA]</scope>
    <source>
        <strain evidence="8">PruArmRojPasFocal</strain>
    </source>
</reference>
<organism evidence="8 10">
    <name type="scientific">Prunus armeniaca</name>
    <name type="common">Apricot</name>
    <name type="synonym">Armeniaca vulgaris</name>
    <dbReference type="NCBI Taxonomy" id="36596"/>
    <lineage>
        <taxon>Eukaryota</taxon>
        <taxon>Viridiplantae</taxon>
        <taxon>Streptophyta</taxon>
        <taxon>Embryophyta</taxon>
        <taxon>Tracheophyta</taxon>
        <taxon>Spermatophyta</taxon>
        <taxon>Magnoliopsida</taxon>
        <taxon>eudicotyledons</taxon>
        <taxon>Gunneridae</taxon>
        <taxon>Pentapetalae</taxon>
        <taxon>rosids</taxon>
        <taxon>fabids</taxon>
        <taxon>Rosales</taxon>
        <taxon>Rosaceae</taxon>
        <taxon>Amygdaloideae</taxon>
        <taxon>Amygdaleae</taxon>
        <taxon>Prunus</taxon>
    </lineage>
</organism>
<dbReference type="AlphaFoldDB" id="A0A6J5VKI5"/>
<accession>A0A6J5VKI5</accession>
<dbReference type="OrthoDB" id="668173at2759"/>
<gene>
    <name evidence="8" type="ORF">CURHAP_LOCUS46591</name>
    <name evidence="9" type="ORF">ORAREDHAP_LOCUS45895</name>
</gene>
<dbReference type="Gene3D" id="2.40.330.10">
    <property type="entry name" value="DNA-binding pseudobarrel domain"/>
    <property type="match status" value="1"/>
</dbReference>
<evidence type="ECO:0000259" key="7">
    <source>
        <dbReference type="PROSITE" id="PS50863"/>
    </source>
</evidence>
<dbReference type="Pfam" id="PF02362">
    <property type="entry name" value="B3"/>
    <property type="match status" value="1"/>
</dbReference>
<dbReference type="SMART" id="SM01019">
    <property type="entry name" value="B3"/>
    <property type="match status" value="1"/>
</dbReference>
<reference evidence="11" key="1">
    <citation type="journal article" date="2020" name="Genome Biol.">
        <title>Gamete binning: chromosome-level and haplotype-resolved genome assembly enabled by high-throughput single-cell sequencing of gamete genomes.</title>
        <authorList>
            <person name="Campoy J.A."/>
            <person name="Sun H."/>
            <person name="Goel M."/>
            <person name="Jiao W.-B."/>
            <person name="Folz-Donahue K."/>
            <person name="Wang N."/>
            <person name="Rubio M."/>
            <person name="Liu C."/>
            <person name="Kukat C."/>
            <person name="Ruiz D."/>
            <person name="Huettel B."/>
            <person name="Schneeberger K."/>
        </authorList>
    </citation>
    <scope>NUCLEOTIDE SEQUENCE [LARGE SCALE GENOMIC DNA]</scope>
    <source>
        <strain evidence="11">cv. Rojo Pasion</strain>
    </source>
</reference>
<proteinExistence type="predicted"/>
<evidence type="ECO:0000313" key="10">
    <source>
        <dbReference type="Proteomes" id="UP000507222"/>
    </source>
</evidence>
<dbReference type="EMBL" id="CAEKDK010000007">
    <property type="protein sequence ID" value="CAB4288414.1"/>
    <property type="molecule type" value="Genomic_DNA"/>
</dbReference>
<dbReference type="GO" id="GO:0005634">
    <property type="term" value="C:nucleus"/>
    <property type="evidence" value="ECO:0007669"/>
    <property type="project" value="UniProtKB-SubCell"/>
</dbReference>
<dbReference type="InterPro" id="IPR005508">
    <property type="entry name" value="At2g31720-like"/>
</dbReference>
<keyword evidence="3" id="KW-0238">DNA-binding</keyword>
<feature type="compositionally biased region" description="Low complexity" evidence="6">
    <location>
        <begin position="11"/>
        <end position="21"/>
    </location>
</feature>
<feature type="compositionally biased region" description="Acidic residues" evidence="6">
    <location>
        <begin position="1"/>
        <end position="10"/>
    </location>
</feature>
<comment type="subcellular location">
    <subcellularLocation>
        <location evidence="1">Nucleus</location>
    </subcellularLocation>
</comment>
<dbReference type="InterPro" id="IPR015300">
    <property type="entry name" value="DNA-bd_pseudobarrel_sf"/>
</dbReference>
<feature type="region of interest" description="Disordered" evidence="6">
    <location>
        <begin position="1"/>
        <end position="40"/>
    </location>
</feature>
<dbReference type="PROSITE" id="PS50863">
    <property type="entry name" value="B3"/>
    <property type="match status" value="1"/>
</dbReference>
<evidence type="ECO:0000256" key="1">
    <source>
        <dbReference type="ARBA" id="ARBA00004123"/>
    </source>
</evidence>
<dbReference type="PANTHER" id="PTHR31541:SF28">
    <property type="entry name" value="TF-B3 DOMAIN-CONTAINING PROTEIN"/>
    <property type="match status" value="1"/>
</dbReference>